<evidence type="ECO:0000313" key="1">
    <source>
        <dbReference type="EMBL" id="OJJ81553.1"/>
    </source>
</evidence>
<name>A0A1L9VCD4_ASPGL</name>
<organism evidence="1 2">
    <name type="scientific">Aspergillus glaucus CBS 516.65</name>
    <dbReference type="NCBI Taxonomy" id="1160497"/>
    <lineage>
        <taxon>Eukaryota</taxon>
        <taxon>Fungi</taxon>
        <taxon>Dikarya</taxon>
        <taxon>Ascomycota</taxon>
        <taxon>Pezizomycotina</taxon>
        <taxon>Eurotiomycetes</taxon>
        <taxon>Eurotiomycetidae</taxon>
        <taxon>Eurotiales</taxon>
        <taxon>Aspergillaceae</taxon>
        <taxon>Aspergillus</taxon>
        <taxon>Aspergillus subgen. Aspergillus</taxon>
    </lineage>
</organism>
<dbReference type="Proteomes" id="UP000184300">
    <property type="component" value="Unassembled WGS sequence"/>
</dbReference>
<dbReference type="VEuPathDB" id="FungiDB:ASPGLDRAFT_50079"/>
<evidence type="ECO:0000313" key="2">
    <source>
        <dbReference type="Proteomes" id="UP000184300"/>
    </source>
</evidence>
<dbReference type="OrthoDB" id="4486863at2759"/>
<dbReference type="AlphaFoldDB" id="A0A1L9VCD4"/>
<dbReference type="STRING" id="1160497.A0A1L9VCD4"/>
<proteinExistence type="predicted"/>
<accession>A0A1L9VCD4</accession>
<protein>
    <submittedName>
        <fullName evidence="1">Uncharacterized protein</fullName>
    </submittedName>
</protein>
<sequence length="51" mass="5713">MNISAASVRGKWNQFSSQAGLDPDILLENLTAADVKSWFDWIEKNFKGSIL</sequence>
<dbReference type="EMBL" id="KV878905">
    <property type="protein sequence ID" value="OJJ81553.1"/>
    <property type="molecule type" value="Genomic_DNA"/>
</dbReference>
<reference evidence="2" key="1">
    <citation type="journal article" date="2017" name="Genome Biol.">
        <title>Comparative genomics reveals high biological diversity and specific adaptations in the industrially and medically important fungal genus Aspergillus.</title>
        <authorList>
            <person name="de Vries R.P."/>
            <person name="Riley R."/>
            <person name="Wiebenga A."/>
            <person name="Aguilar-Osorio G."/>
            <person name="Amillis S."/>
            <person name="Uchima C.A."/>
            <person name="Anderluh G."/>
            <person name="Asadollahi M."/>
            <person name="Askin M."/>
            <person name="Barry K."/>
            <person name="Battaglia E."/>
            <person name="Bayram O."/>
            <person name="Benocci T."/>
            <person name="Braus-Stromeyer S.A."/>
            <person name="Caldana C."/>
            <person name="Canovas D."/>
            <person name="Cerqueira G.C."/>
            <person name="Chen F."/>
            <person name="Chen W."/>
            <person name="Choi C."/>
            <person name="Clum A."/>
            <person name="Dos Santos R.A."/>
            <person name="Damasio A.R."/>
            <person name="Diallinas G."/>
            <person name="Emri T."/>
            <person name="Fekete E."/>
            <person name="Flipphi M."/>
            <person name="Freyberg S."/>
            <person name="Gallo A."/>
            <person name="Gournas C."/>
            <person name="Habgood R."/>
            <person name="Hainaut M."/>
            <person name="Harispe M.L."/>
            <person name="Henrissat B."/>
            <person name="Hilden K.S."/>
            <person name="Hope R."/>
            <person name="Hossain A."/>
            <person name="Karabika E."/>
            <person name="Karaffa L."/>
            <person name="Karanyi Z."/>
            <person name="Krasevec N."/>
            <person name="Kuo A."/>
            <person name="Kusch H."/>
            <person name="LaButti K."/>
            <person name="Lagendijk E.L."/>
            <person name="Lapidus A."/>
            <person name="Levasseur A."/>
            <person name="Lindquist E."/>
            <person name="Lipzen A."/>
            <person name="Logrieco A.F."/>
            <person name="MacCabe A."/>
            <person name="Maekelae M.R."/>
            <person name="Malavazi I."/>
            <person name="Melin P."/>
            <person name="Meyer V."/>
            <person name="Mielnichuk N."/>
            <person name="Miskei M."/>
            <person name="Molnar A.P."/>
            <person name="Mule G."/>
            <person name="Ngan C.Y."/>
            <person name="Orejas M."/>
            <person name="Orosz E."/>
            <person name="Ouedraogo J.P."/>
            <person name="Overkamp K.M."/>
            <person name="Park H.-S."/>
            <person name="Perrone G."/>
            <person name="Piumi F."/>
            <person name="Punt P.J."/>
            <person name="Ram A.F."/>
            <person name="Ramon A."/>
            <person name="Rauscher S."/>
            <person name="Record E."/>
            <person name="Riano-Pachon D.M."/>
            <person name="Robert V."/>
            <person name="Roehrig J."/>
            <person name="Ruller R."/>
            <person name="Salamov A."/>
            <person name="Salih N.S."/>
            <person name="Samson R.A."/>
            <person name="Sandor E."/>
            <person name="Sanguinetti M."/>
            <person name="Schuetze T."/>
            <person name="Sepcic K."/>
            <person name="Shelest E."/>
            <person name="Sherlock G."/>
            <person name="Sophianopoulou V."/>
            <person name="Squina F.M."/>
            <person name="Sun H."/>
            <person name="Susca A."/>
            <person name="Todd R.B."/>
            <person name="Tsang A."/>
            <person name="Unkles S.E."/>
            <person name="van de Wiele N."/>
            <person name="van Rossen-Uffink D."/>
            <person name="Oliveira J.V."/>
            <person name="Vesth T.C."/>
            <person name="Visser J."/>
            <person name="Yu J.-H."/>
            <person name="Zhou M."/>
            <person name="Andersen M.R."/>
            <person name="Archer D.B."/>
            <person name="Baker S.E."/>
            <person name="Benoit I."/>
            <person name="Brakhage A.A."/>
            <person name="Braus G.H."/>
            <person name="Fischer R."/>
            <person name="Frisvad J.C."/>
            <person name="Goldman G.H."/>
            <person name="Houbraken J."/>
            <person name="Oakley B."/>
            <person name="Pocsi I."/>
            <person name="Scazzocchio C."/>
            <person name="Seiboth B."/>
            <person name="vanKuyk P.A."/>
            <person name="Wortman J."/>
            <person name="Dyer P.S."/>
            <person name="Grigoriev I.V."/>
        </authorList>
    </citation>
    <scope>NUCLEOTIDE SEQUENCE [LARGE SCALE GENOMIC DNA]</scope>
    <source>
        <strain evidence="2">CBS 516.65</strain>
    </source>
</reference>
<gene>
    <name evidence="1" type="ORF">ASPGLDRAFT_50079</name>
</gene>
<dbReference type="RefSeq" id="XP_022398251.1">
    <property type="nucleotide sequence ID" value="XM_022547236.1"/>
</dbReference>
<keyword evidence="2" id="KW-1185">Reference proteome</keyword>
<dbReference type="GeneID" id="34463497"/>